<proteinExistence type="predicted"/>
<evidence type="ECO:0008006" key="3">
    <source>
        <dbReference type="Google" id="ProtNLM"/>
    </source>
</evidence>
<dbReference type="Proteomes" id="UP000237755">
    <property type="component" value="Unassembled WGS sequence"/>
</dbReference>
<protein>
    <recommendedName>
        <fullName evidence="3">Glycosyltransferase 2-like domain-containing protein</fullName>
    </recommendedName>
</protein>
<dbReference type="RefSeq" id="WP_104476709.1">
    <property type="nucleotide sequence ID" value="NZ_MPZN01000056.1"/>
</dbReference>
<name>A0ABX5ASS0_9MICO</name>
<dbReference type="Gene3D" id="3.90.550.60">
    <property type="match status" value="1"/>
</dbReference>
<dbReference type="InterPro" id="IPR029044">
    <property type="entry name" value="Nucleotide-diphossugar_trans"/>
</dbReference>
<evidence type="ECO:0000313" key="2">
    <source>
        <dbReference type="Proteomes" id="UP000237755"/>
    </source>
</evidence>
<comment type="caution">
    <text evidence="1">The sequence shown here is derived from an EMBL/GenBank/DDBJ whole genome shotgun (WGS) entry which is preliminary data.</text>
</comment>
<sequence>MTEGVWLDAGPVARVAALTVTYGARHHLCIPTVRAALAAGADHVYVVLNGAAEVSRKAIQGEFGAGSNVSLIHLATNRGSAGGFAEGLRSVPLQSVGSVWLLDDDNECATTALAELLAQRARLVAAGECDDPAMLSHRKGNVLQERAIQTRSAPVVYPPSGSFLSMDLFHRLSTAKSIASSTSEHDAGSPIEVPYGPYGGLLLSAESISEIGFPDEELTLYEDDTEYTARLSANGHRVFLCPGSTIEDIDGKWSGSDSALTGPQKMLAAQDSTRRYYAVRNRVRFDTVRALKEGRQVRYRVNRLIYMAYLLGSATRMGRLSAYREVRLAAKHGLRGQLDLGPELAL</sequence>
<dbReference type="SUPFAM" id="SSF53448">
    <property type="entry name" value="Nucleotide-diphospho-sugar transferases"/>
    <property type="match status" value="1"/>
</dbReference>
<dbReference type="EMBL" id="MPZN01000056">
    <property type="protein sequence ID" value="PPL15760.1"/>
    <property type="molecule type" value="Genomic_DNA"/>
</dbReference>
<organism evidence="1 2">
    <name type="scientific">Microterricola pindariensis</name>
    <dbReference type="NCBI Taxonomy" id="478010"/>
    <lineage>
        <taxon>Bacteria</taxon>
        <taxon>Bacillati</taxon>
        <taxon>Actinomycetota</taxon>
        <taxon>Actinomycetes</taxon>
        <taxon>Micrococcales</taxon>
        <taxon>Microbacteriaceae</taxon>
        <taxon>Microterricola</taxon>
    </lineage>
</organism>
<evidence type="ECO:0000313" key="1">
    <source>
        <dbReference type="EMBL" id="PPL15760.1"/>
    </source>
</evidence>
<reference evidence="1 2" key="1">
    <citation type="journal article" date="2008" name="Int. J. Syst. Evol. Microbiol.">
        <title>Leifsonia pindariensis sp. nov., isolated from the Pindari glacier of the Indian Himalayas, and emended description of the genus Leifsonia.</title>
        <authorList>
            <person name="Reddy G.S."/>
            <person name="Prabagaran S.R."/>
            <person name="Shivaji S."/>
        </authorList>
    </citation>
    <scope>NUCLEOTIDE SEQUENCE [LARGE SCALE GENOMIC DNA]</scope>
    <source>
        <strain evidence="1 2">PON 10</strain>
    </source>
</reference>
<accession>A0ABX5ASS0</accession>
<keyword evidence="2" id="KW-1185">Reference proteome</keyword>
<gene>
    <name evidence="1" type="ORF">GY24_13755</name>
</gene>